<dbReference type="PATRIC" id="fig|1198232.3.peg.2321"/>
<dbReference type="Pfam" id="PF07396">
    <property type="entry name" value="Porin_O_P"/>
    <property type="match status" value="1"/>
</dbReference>
<keyword evidence="1" id="KW-0732">Signal</keyword>
<keyword evidence="3" id="KW-1185">Reference proteome</keyword>
<dbReference type="EMBL" id="CP005996">
    <property type="protein sequence ID" value="AGS40665.1"/>
    <property type="molecule type" value="Genomic_DNA"/>
</dbReference>
<protein>
    <submittedName>
        <fullName evidence="2">Phosphate-selective porin O and P</fullName>
    </submittedName>
</protein>
<dbReference type="KEGG" id="cza:CYCME_2355"/>
<dbReference type="AlphaFoldDB" id="S5TZL0"/>
<feature type="signal peptide" evidence="1">
    <location>
        <begin position="1"/>
        <end position="27"/>
    </location>
</feature>
<gene>
    <name evidence="2" type="ORF">CYCME_2355</name>
</gene>
<evidence type="ECO:0000313" key="2">
    <source>
        <dbReference type="EMBL" id="AGS40665.1"/>
    </source>
</evidence>
<dbReference type="Gene3D" id="2.40.160.10">
    <property type="entry name" value="Porin"/>
    <property type="match status" value="1"/>
</dbReference>
<accession>S5TZL0</accession>
<evidence type="ECO:0000313" key="3">
    <source>
        <dbReference type="Proteomes" id="UP000015380"/>
    </source>
</evidence>
<dbReference type="SUPFAM" id="SSF56935">
    <property type="entry name" value="Porins"/>
    <property type="match status" value="1"/>
</dbReference>
<sequence length="432" mass="47186">MKQTKLSVAIKATLLGTAIASAPAAFASEKDILDTLKANGTISQAQYDELYEKASDSVTVSTKGGHLKFKSGDAKFQLGGRLMADYAAISDDRNLDGDGSEFRRARLFVKGQIFNDWGFKAQYDFAENDVVAKDLYIAYDGFDSTSIKVGNHFMPSGLEAQTSSKYITFMERSTIQDVFAVGRKNGVSVATHGDNWTLHGGLHMQDVSNDNDGRDEDYGYGVRATFAPITGKTQAVHLGASYSHQEFDDNGTERFRARPEIHTINTRPFDTKIDGVESTDNYGLEAAAVMGPFSLQTEYFAKEVETANGDFDLDGWYAYGSYFLTGESRSYKGSKGVFGRVKPKSVVGKGGIGAWELGVRYSSIDLYDGLATVPGINTAGEEGEVLTIGVNWYATPTIRFMANYVQSTVEHTGTLLADEDIDAFQVRAQIDF</sequence>
<dbReference type="HOGENOM" id="CLU_031025_4_1_6"/>
<reference evidence="3" key="2">
    <citation type="journal article" date="2016" name="Environ. Microbiol. Rep.">
        <title>Analysis of defence systems and a conjugative IncP-1 plasmid in the marine polyaromatic hydrocarbons-degrading bacterium Cycloclasticus sp. 78-ME.</title>
        <authorList>
            <person name="Yakimov M.M."/>
            <person name="Crisafi F."/>
            <person name="Messina E."/>
            <person name="Smedile F."/>
            <person name="Lopatina A."/>
            <person name="Denaro R."/>
            <person name="Pieper D.H."/>
            <person name="Golyshin P.N."/>
            <person name="Giuliano L."/>
        </authorList>
    </citation>
    <scope>NUCLEOTIDE SEQUENCE [LARGE SCALE GENOMIC DNA]</scope>
    <source>
        <strain evidence="3">78-ME</strain>
    </source>
</reference>
<organism evidence="2 3">
    <name type="scientific">Cycloclasticus zancles 78-ME</name>
    <dbReference type="NCBI Taxonomy" id="1198232"/>
    <lineage>
        <taxon>Bacteria</taxon>
        <taxon>Pseudomonadati</taxon>
        <taxon>Pseudomonadota</taxon>
        <taxon>Gammaproteobacteria</taxon>
        <taxon>Thiotrichales</taxon>
        <taxon>Piscirickettsiaceae</taxon>
        <taxon>Cycloclasticus</taxon>
    </lineage>
</organism>
<dbReference type="InterPro" id="IPR023614">
    <property type="entry name" value="Porin_dom_sf"/>
</dbReference>
<evidence type="ECO:0000256" key="1">
    <source>
        <dbReference type="SAM" id="SignalP"/>
    </source>
</evidence>
<dbReference type="InterPro" id="IPR010870">
    <property type="entry name" value="Porin_O/P"/>
</dbReference>
<proteinExistence type="predicted"/>
<dbReference type="Proteomes" id="UP000015380">
    <property type="component" value="Chromosome"/>
</dbReference>
<dbReference type="eggNOG" id="COG3746">
    <property type="taxonomic scope" value="Bacteria"/>
</dbReference>
<feature type="chain" id="PRO_5004532957" evidence="1">
    <location>
        <begin position="28"/>
        <end position="432"/>
    </location>
</feature>
<reference evidence="2 3" key="1">
    <citation type="submission" date="2013-05" db="EMBL/GenBank/DDBJ databases">
        <title>Between feast and famine: a lifestyle of most important marine PAH-degrading bacterium Cycloclasticus sp. 7ME.</title>
        <authorList>
            <person name="Yakimov M.M."/>
            <person name="Messina E."/>
            <person name="Genovese M."/>
            <person name="Denaro R."/>
            <person name="Crisafi F."/>
            <person name="Russo D."/>
            <person name="Cappello S."/>
            <person name="Santisi S."/>
            <person name="Smedile F."/>
            <person name="Golyshina O.V."/>
            <person name="Tran H."/>
            <person name="Pieper D.H."/>
            <person name="Golyshin P.N."/>
            <person name="Giuliano L."/>
        </authorList>
    </citation>
    <scope>NUCLEOTIDE SEQUENCE [LARGE SCALE GENOMIC DNA]</scope>
    <source>
        <strain evidence="2 3">78-ME</strain>
    </source>
</reference>
<dbReference type="RefSeq" id="WP_020933124.1">
    <property type="nucleotide sequence ID" value="NC_021917.1"/>
</dbReference>
<name>S5TZL0_9GAMM</name>